<organism evidence="3 4">
    <name type="scientific">Spirobacillus cienkowskii</name>
    <dbReference type="NCBI Taxonomy" id="495820"/>
    <lineage>
        <taxon>Bacteria</taxon>
        <taxon>Pseudomonadati</taxon>
        <taxon>Bdellovibrionota</taxon>
        <taxon>Oligoflexia</taxon>
        <taxon>Silvanigrellales</taxon>
        <taxon>Spirobacillus</taxon>
    </lineage>
</organism>
<evidence type="ECO:0000313" key="4">
    <source>
        <dbReference type="Proteomes" id="UP000253934"/>
    </source>
</evidence>
<gene>
    <name evidence="3" type="ORF">DCC88_09585</name>
</gene>
<dbReference type="SUPFAM" id="SSF102405">
    <property type="entry name" value="MCP/YpsA-like"/>
    <property type="match status" value="1"/>
</dbReference>
<comment type="similarity">
    <text evidence="1">Belongs to the DprA/Smf family.</text>
</comment>
<proteinExistence type="inferred from homology"/>
<dbReference type="InterPro" id="IPR057666">
    <property type="entry name" value="DrpA_SLOG"/>
</dbReference>
<feature type="domain" description="Smf/DprA SLOG" evidence="2">
    <location>
        <begin position="84"/>
        <end position="270"/>
    </location>
</feature>
<dbReference type="Gene3D" id="3.40.50.450">
    <property type="match status" value="1"/>
</dbReference>
<dbReference type="GO" id="GO:0009294">
    <property type="term" value="P:DNA-mediated transformation"/>
    <property type="evidence" value="ECO:0007669"/>
    <property type="project" value="InterPro"/>
</dbReference>
<name>A0A369KUV1_9BACT</name>
<dbReference type="PANTHER" id="PTHR43022">
    <property type="entry name" value="PROTEIN SMF"/>
    <property type="match status" value="1"/>
</dbReference>
<dbReference type="PANTHER" id="PTHR43022:SF1">
    <property type="entry name" value="PROTEIN SMF"/>
    <property type="match status" value="1"/>
</dbReference>
<accession>A0A369KUV1</accession>
<dbReference type="AlphaFoldDB" id="A0A369KUV1"/>
<dbReference type="Pfam" id="PF02481">
    <property type="entry name" value="DNA_processg_A"/>
    <property type="match status" value="1"/>
</dbReference>
<keyword evidence="4" id="KW-1185">Reference proteome</keyword>
<evidence type="ECO:0000259" key="2">
    <source>
        <dbReference type="Pfam" id="PF02481"/>
    </source>
</evidence>
<protein>
    <submittedName>
        <fullName evidence="3">DNA-processing protein DprA</fullName>
    </submittedName>
</protein>
<comment type="caution">
    <text evidence="3">The sequence shown here is derived from an EMBL/GenBank/DDBJ whole genome shotgun (WGS) entry which is preliminary data.</text>
</comment>
<evidence type="ECO:0000256" key="1">
    <source>
        <dbReference type="ARBA" id="ARBA00006525"/>
    </source>
</evidence>
<dbReference type="EMBL" id="QOVW01000082">
    <property type="protein sequence ID" value="RDB35533.1"/>
    <property type="molecule type" value="Genomic_DNA"/>
</dbReference>
<dbReference type="InterPro" id="IPR003488">
    <property type="entry name" value="DprA"/>
</dbReference>
<reference evidence="3" key="1">
    <citation type="submission" date="2018-04" db="EMBL/GenBank/DDBJ databases">
        <title>Draft genome sequence of the Candidatus Spirobacillus cienkowskii, a pathogen of freshwater Daphnia species, reconstructed from hemolymph metagenomic reads.</title>
        <authorList>
            <person name="Bresciani L."/>
            <person name="Lemos L.N."/>
            <person name="Wale N."/>
            <person name="Lin J.Y."/>
            <person name="Fernandes G.R."/>
            <person name="Duffy M.A."/>
            <person name="Rodrigues J.M."/>
        </authorList>
    </citation>
    <scope>NUCLEOTIDE SEQUENCE [LARGE SCALE GENOMIC DNA]</scope>
    <source>
        <strain evidence="3">Binning01</strain>
    </source>
</reference>
<sequence>MNNKINNTEYWLLQTQLKHKLLRTITQYLKNDSNNHLVDLSFIKKQFNINIEEKNVNKKNIISRFELEKILSKPFMHPALLAFEYLGNIQILNQPIVAIIGSRRPTYYGRQQTHHFAKTLAEHGMTIVSGGALGIDAIANAVGHEYGSSCAVIGSGIEKPYPASNIKLFHSLAASNRGLVLSEFNSEDIAQKWNFPRRNISIAALADFILVIEAKITSGSLITAHAALDLGIDVGALPGDINRANSCGTIELIKNGAFCIKTPYDVIERVQYITKTYRKNDLFSNKGLYGERIF</sequence>
<evidence type="ECO:0000313" key="3">
    <source>
        <dbReference type="EMBL" id="RDB35533.1"/>
    </source>
</evidence>
<dbReference type="Proteomes" id="UP000253934">
    <property type="component" value="Unassembled WGS sequence"/>
</dbReference>